<dbReference type="GO" id="GO:0009897">
    <property type="term" value="C:external side of plasma membrane"/>
    <property type="evidence" value="ECO:0007669"/>
    <property type="project" value="TreeGrafter"/>
</dbReference>
<dbReference type="GO" id="GO:0005102">
    <property type="term" value="F:signaling receptor binding"/>
    <property type="evidence" value="ECO:0007669"/>
    <property type="project" value="TreeGrafter"/>
</dbReference>
<keyword evidence="5" id="KW-0812">Transmembrane</keyword>
<feature type="transmembrane region" description="Helical" evidence="5">
    <location>
        <begin position="6"/>
        <end position="24"/>
    </location>
</feature>
<dbReference type="InterPro" id="IPR013783">
    <property type="entry name" value="Ig-like_fold"/>
</dbReference>
<keyword evidence="5" id="KW-1133">Transmembrane helix</keyword>
<organism evidence="7 8">
    <name type="scientific">Alosa alosa</name>
    <name type="common">allis shad</name>
    <dbReference type="NCBI Taxonomy" id="278164"/>
    <lineage>
        <taxon>Eukaryota</taxon>
        <taxon>Metazoa</taxon>
        <taxon>Chordata</taxon>
        <taxon>Craniata</taxon>
        <taxon>Vertebrata</taxon>
        <taxon>Euteleostomi</taxon>
        <taxon>Actinopterygii</taxon>
        <taxon>Neopterygii</taxon>
        <taxon>Teleostei</taxon>
        <taxon>Clupei</taxon>
        <taxon>Clupeiformes</taxon>
        <taxon>Clupeoidei</taxon>
        <taxon>Clupeidae</taxon>
        <taxon>Alosa</taxon>
    </lineage>
</organism>
<dbReference type="PANTHER" id="PTHR24100">
    <property type="entry name" value="BUTYROPHILIN"/>
    <property type="match status" value="1"/>
</dbReference>
<dbReference type="Pfam" id="PF07686">
    <property type="entry name" value="V-set"/>
    <property type="match status" value="1"/>
</dbReference>
<evidence type="ECO:0000313" key="8">
    <source>
        <dbReference type="Proteomes" id="UP000823561"/>
    </source>
</evidence>
<keyword evidence="8" id="KW-1185">Reference proteome</keyword>
<dbReference type="AlphaFoldDB" id="A0AAV6GSZ6"/>
<reference evidence="7" key="1">
    <citation type="submission" date="2020-10" db="EMBL/GenBank/DDBJ databases">
        <title>Chromosome-scale genome assembly of the Allis shad, Alosa alosa.</title>
        <authorList>
            <person name="Margot Z."/>
            <person name="Christophe K."/>
            <person name="Cabau C."/>
            <person name="Louis A."/>
            <person name="Berthelot C."/>
            <person name="Parey E."/>
            <person name="Roest Crollius H."/>
            <person name="Montfort J."/>
            <person name="Robinson-Rechavi M."/>
            <person name="Bucao C."/>
            <person name="Bouchez O."/>
            <person name="Gislard M."/>
            <person name="Lluch J."/>
            <person name="Milhes M."/>
            <person name="Lampietro C."/>
            <person name="Lopez Roques C."/>
            <person name="Donnadieu C."/>
            <person name="Braasch I."/>
            <person name="Desvignes T."/>
            <person name="Postlethwait J."/>
            <person name="Bobe J."/>
            <person name="Guiguen Y."/>
        </authorList>
    </citation>
    <scope>NUCLEOTIDE SEQUENCE</scope>
    <source>
        <strain evidence="7">M-15738</strain>
        <tissue evidence="7">Blood</tissue>
    </source>
</reference>
<dbReference type="PROSITE" id="PS50835">
    <property type="entry name" value="IG_LIKE"/>
    <property type="match status" value="1"/>
</dbReference>
<proteinExistence type="predicted"/>
<protein>
    <recommendedName>
        <fullName evidence="6">Ig-like domain-containing protein</fullName>
    </recommendedName>
</protein>
<feature type="domain" description="Ig-like" evidence="6">
    <location>
        <begin position="114"/>
        <end position="227"/>
    </location>
</feature>
<sequence>MKGNAVFMLVYVFTLWMCLPVIGVRKSGIVHETITLPCNLFCNDTLTWTLLDTGPVIRCERGDCQTGKGFENRVRVSNESFHGNRTLGLIIGLLKFNDQGHYEGKCGDRYCDYTLQVLVPVDVNVSTGNNATLPCYAAMKKNKDHKTAYILWERNGEMVLLLKNGTFTYGRMLENRVSVSKNGYENGDLSLHIVDALPSDQGVYVCQYSDTGKTDDFKGGPNSVRLNVQGETKSWFCVVLSSLVILACTISLLAIDYCLCKGIPSYFRCPEVPRMSVPVQNDDRSSTPLRDLKDVSSVCPNFE</sequence>
<dbReference type="InterPro" id="IPR007110">
    <property type="entry name" value="Ig-like_dom"/>
</dbReference>
<name>A0AAV6GSZ6_9TELE</name>
<dbReference type="InterPro" id="IPR050504">
    <property type="entry name" value="IgSF_BTN/MOG"/>
</dbReference>
<keyword evidence="3" id="KW-0393">Immunoglobulin domain</keyword>
<dbReference type="Gene3D" id="2.60.40.10">
    <property type="entry name" value="Immunoglobulins"/>
    <property type="match status" value="2"/>
</dbReference>
<feature type="compositionally biased region" description="Basic and acidic residues" evidence="4">
    <location>
        <begin position="281"/>
        <end position="294"/>
    </location>
</feature>
<evidence type="ECO:0000256" key="1">
    <source>
        <dbReference type="ARBA" id="ARBA00004370"/>
    </source>
</evidence>
<evidence type="ECO:0000313" key="7">
    <source>
        <dbReference type="EMBL" id="KAG5276976.1"/>
    </source>
</evidence>
<dbReference type="EMBL" id="JADWDJ010000008">
    <property type="protein sequence ID" value="KAG5276976.1"/>
    <property type="molecule type" value="Genomic_DNA"/>
</dbReference>
<dbReference type="Proteomes" id="UP000823561">
    <property type="component" value="Chromosome 8"/>
</dbReference>
<dbReference type="SUPFAM" id="SSF48726">
    <property type="entry name" value="Immunoglobulin"/>
    <property type="match status" value="1"/>
</dbReference>
<dbReference type="SMART" id="SM00409">
    <property type="entry name" value="IG"/>
    <property type="match status" value="2"/>
</dbReference>
<evidence type="ECO:0000256" key="5">
    <source>
        <dbReference type="SAM" id="Phobius"/>
    </source>
</evidence>
<dbReference type="GO" id="GO:0050852">
    <property type="term" value="P:T cell receptor signaling pathway"/>
    <property type="evidence" value="ECO:0007669"/>
    <property type="project" value="TreeGrafter"/>
</dbReference>
<comment type="subcellular location">
    <subcellularLocation>
        <location evidence="1">Membrane</location>
    </subcellularLocation>
</comment>
<evidence type="ECO:0000256" key="2">
    <source>
        <dbReference type="ARBA" id="ARBA00023136"/>
    </source>
</evidence>
<dbReference type="GO" id="GO:0001817">
    <property type="term" value="P:regulation of cytokine production"/>
    <property type="evidence" value="ECO:0007669"/>
    <property type="project" value="TreeGrafter"/>
</dbReference>
<dbReference type="InterPro" id="IPR036179">
    <property type="entry name" value="Ig-like_dom_sf"/>
</dbReference>
<evidence type="ECO:0000259" key="6">
    <source>
        <dbReference type="PROSITE" id="PS50835"/>
    </source>
</evidence>
<dbReference type="CDD" id="cd00099">
    <property type="entry name" value="IgV"/>
    <property type="match status" value="1"/>
</dbReference>
<dbReference type="InterPro" id="IPR013106">
    <property type="entry name" value="Ig_V-set"/>
</dbReference>
<gene>
    <name evidence="7" type="ORF">AALO_G00112040</name>
</gene>
<feature type="region of interest" description="Disordered" evidence="4">
    <location>
        <begin position="279"/>
        <end position="303"/>
    </location>
</feature>
<accession>A0AAV6GSZ6</accession>
<comment type="caution">
    <text evidence="7">The sequence shown here is derived from an EMBL/GenBank/DDBJ whole genome shotgun (WGS) entry which is preliminary data.</text>
</comment>
<dbReference type="SMART" id="SM00406">
    <property type="entry name" value="IGv"/>
    <property type="match status" value="1"/>
</dbReference>
<feature type="transmembrane region" description="Helical" evidence="5">
    <location>
        <begin position="235"/>
        <end position="255"/>
    </location>
</feature>
<evidence type="ECO:0000256" key="4">
    <source>
        <dbReference type="SAM" id="MobiDB-lite"/>
    </source>
</evidence>
<dbReference type="PANTHER" id="PTHR24100:SF130">
    <property type="entry name" value="BUTYROPHILIN-LIKE PROTEIN 9"/>
    <property type="match status" value="1"/>
</dbReference>
<evidence type="ECO:0000256" key="3">
    <source>
        <dbReference type="ARBA" id="ARBA00023319"/>
    </source>
</evidence>
<keyword evidence="2 5" id="KW-0472">Membrane</keyword>
<dbReference type="InterPro" id="IPR003599">
    <property type="entry name" value="Ig_sub"/>
</dbReference>